<dbReference type="eggNOG" id="COG4093">
    <property type="taxonomic scope" value="Bacteria"/>
</dbReference>
<evidence type="ECO:0008006" key="4">
    <source>
        <dbReference type="Google" id="ProtNLM"/>
    </source>
</evidence>
<dbReference type="AlphaFoldDB" id="A3VAC4"/>
<name>A3VAC4_9RHOB</name>
<keyword evidence="1" id="KW-0472">Membrane</keyword>
<dbReference type="Pfam" id="PF09898">
    <property type="entry name" value="DUF2125"/>
    <property type="match status" value="1"/>
</dbReference>
<proteinExistence type="predicted"/>
<keyword evidence="1" id="KW-0812">Transmembrane</keyword>
<dbReference type="Proteomes" id="UP000002931">
    <property type="component" value="Unassembled WGS sequence"/>
</dbReference>
<reference evidence="2 3" key="1">
    <citation type="journal article" date="2010" name="J. Bacteriol.">
        <title>Genome sequences of Pelagibaca bermudensis HTCC2601T and Maritimibacter alkaliphilus HTCC2654T, the type strains of two marine Roseobacter genera.</title>
        <authorList>
            <person name="Thrash J.C."/>
            <person name="Cho J.C."/>
            <person name="Ferriera S."/>
            <person name="Johnson J."/>
            <person name="Vergin K.L."/>
            <person name="Giovannoni S.J."/>
        </authorList>
    </citation>
    <scope>NUCLEOTIDE SEQUENCE [LARGE SCALE GENOMIC DNA]</scope>
    <source>
        <strain evidence="2 3">HTCC2654</strain>
    </source>
</reference>
<comment type="caution">
    <text evidence="2">The sequence shown here is derived from an EMBL/GenBank/DDBJ whole genome shotgun (WGS) entry which is preliminary data.</text>
</comment>
<dbReference type="STRING" id="314271.RB2654_19818"/>
<organism evidence="2 3">
    <name type="scientific">Maritimibacter alkaliphilus HTCC2654</name>
    <dbReference type="NCBI Taxonomy" id="314271"/>
    <lineage>
        <taxon>Bacteria</taxon>
        <taxon>Pseudomonadati</taxon>
        <taxon>Pseudomonadota</taxon>
        <taxon>Alphaproteobacteria</taxon>
        <taxon>Rhodobacterales</taxon>
        <taxon>Roseobacteraceae</taxon>
        <taxon>Maritimibacter</taxon>
    </lineage>
</organism>
<dbReference type="HOGENOM" id="CLU_070576_0_0_5"/>
<sequence>MRKAPQIIISLIVLVFVGWGGYWVIGSRATERVLAGWFEDRRAEGWTADYASLDTAGFPSRFDTTITDLNLADPETGIAWSAPMFQSLSLSYAPTRVIAVFPGEQVFATRDDRISITAETFRASASLTPSVELPITESVLELAAADIVSAQRGTTEIDAAQLSMRETPGRQGHVYDVDVTASGIRLDPSLIAAARDSGAVSDTIERAHLRATIRFDNAWDRFAIERARPQPREIELTRVTVDWGALTLDATGVLVVGANGVADGEVDVRAENWRDMVTIAQSAGAIPDMLVGALTRAGEMLARMSGDPETLDATLKFENGRAFLGPIPIGAAPVIRLP</sequence>
<feature type="transmembrane region" description="Helical" evidence="1">
    <location>
        <begin position="7"/>
        <end position="25"/>
    </location>
</feature>
<evidence type="ECO:0000256" key="1">
    <source>
        <dbReference type="SAM" id="Phobius"/>
    </source>
</evidence>
<gene>
    <name evidence="2" type="ORF">RB2654_19818</name>
</gene>
<dbReference type="EMBL" id="AAMT01000001">
    <property type="protein sequence ID" value="EAQ14865.1"/>
    <property type="molecule type" value="Genomic_DNA"/>
</dbReference>
<keyword evidence="3" id="KW-1185">Reference proteome</keyword>
<evidence type="ECO:0000313" key="2">
    <source>
        <dbReference type="EMBL" id="EAQ14865.1"/>
    </source>
</evidence>
<protein>
    <recommendedName>
        <fullName evidence="4">DUF2125 domain-containing protein</fullName>
    </recommendedName>
</protein>
<dbReference type="InterPro" id="IPR018666">
    <property type="entry name" value="DUF2125"/>
</dbReference>
<dbReference type="RefSeq" id="WP_008334795.1">
    <property type="nucleotide sequence ID" value="NZ_CH902578.1"/>
</dbReference>
<keyword evidence="1" id="KW-1133">Transmembrane helix</keyword>
<evidence type="ECO:0000313" key="3">
    <source>
        <dbReference type="Proteomes" id="UP000002931"/>
    </source>
</evidence>
<dbReference type="OrthoDB" id="7625707at2"/>
<accession>A3VAC4</accession>